<comment type="caution">
    <text evidence="2">The sequence shown here is derived from an EMBL/GenBank/DDBJ whole genome shotgun (WGS) entry which is preliminary data.</text>
</comment>
<feature type="transmembrane region" description="Helical" evidence="1">
    <location>
        <begin position="44"/>
        <end position="66"/>
    </location>
</feature>
<keyword evidence="3" id="KW-1185">Reference proteome</keyword>
<evidence type="ECO:0000256" key="1">
    <source>
        <dbReference type="SAM" id="Phobius"/>
    </source>
</evidence>
<protein>
    <submittedName>
        <fullName evidence="2">Uncharacterized protein</fullName>
    </submittedName>
</protein>
<keyword evidence="1" id="KW-0812">Transmembrane</keyword>
<name>A0A9W7LAW9_9STRA</name>
<gene>
    <name evidence="2" type="ORF">TrCOL_g6312</name>
</gene>
<sequence>MKDNKGSKKSERKRDPTVHMTKIELVIHYARQIFHIPYMGHNRLLHFWTLYFVLLLDMLLLILILAHDFALHALPYFKLSLEASYNSITVMKRSVIFGAFGYVMGGDVECNVPVVRYDYSDLAACSSPPMMRTCQGYHLDTSESALFADICSVCGPSLSSAFNYTIAHACCTLLTWKFVSRRTDKRIDSPLNKQLSALVSASAVYTGLEAQNLTAKCNSAISSFSIPAFLSQSSSSSLAYCVEVMAFSITITGIALIVTLTTQSVPLKERKSAKAEALSFKKLAKSGGDLFENVKSSKDALSKKSAAAYKKHKVSRSVARASARSNSSSSSKPYEFTEVKAFTFD</sequence>
<keyword evidence="1" id="KW-1133">Transmembrane helix</keyword>
<evidence type="ECO:0000313" key="3">
    <source>
        <dbReference type="Proteomes" id="UP001165065"/>
    </source>
</evidence>
<dbReference type="OrthoDB" id="10385402at2759"/>
<proteinExistence type="predicted"/>
<reference evidence="3" key="1">
    <citation type="journal article" date="2023" name="Commun. Biol.">
        <title>Genome analysis of Parmales, the sister group of diatoms, reveals the evolutionary specialization of diatoms from phago-mixotrophs to photoautotrophs.</title>
        <authorList>
            <person name="Ban H."/>
            <person name="Sato S."/>
            <person name="Yoshikawa S."/>
            <person name="Yamada K."/>
            <person name="Nakamura Y."/>
            <person name="Ichinomiya M."/>
            <person name="Sato N."/>
            <person name="Blanc-Mathieu R."/>
            <person name="Endo H."/>
            <person name="Kuwata A."/>
            <person name="Ogata H."/>
        </authorList>
    </citation>
    <scope>NUCLEOTIDE SEQUENCE [LARGE SCALE GENOMIC DNA]</scope>
</reference>
<accession>A0A9W7LAW9</accession>
<keyword evidence="1" id="KW-0472">Membrane</keyword>
<evidence type="ECO:0000313" key="2">
    <source>
        <dbReference type="EMBL" id="GMI42707.1"/>
    </source>
</evidence>
<dbReference type="Proteomes" id="UP001165065">
    <property type="component" value="Unassembled WGS sequence"/>
</dbReference>
<dbReference type="AlphaFoldDB" id="A0A9W7LAW9"/>
<dbReference type="EMBL" id="BRYA01000179">
    <property type="protein sequence ID" value="GMI42707.1"/>
    <property type="molecule type" value="Genomic_DNA"/>
</dbReference>
<organism evidence="2 3">
    <name type="scientific">Triparma columacea</name>
    <dbReference type="NCBI Taxonomy" id="722753"/>
    <lineage>
        <taxon>Eukaryota</taxon>
        <taxon>Sar</taxon>
        <taxon>Stramenopiles</taxon>
        <taxon>Ochrophyta</taxon>
        <taxon>Bolidophyceae</taxon>
        <taxon>Parmales</taxon>
        <taxon>Triparmaceae</taxon>
        <taxon>Triparma</taxon>
    </lineage>
</organism>